<dbReference type="SUPFAM" id="SSF58104">
    <property type="entry name" value="Methyl-accepting chemotaxis protein (MCP) signaling domain"/>
    <property type="match status" value="1"/>
</dbReference>
<evidence type="ECO:0000256" key="6">
    <source>
        <dbReference type="PROSITE-ProRule" id="PRU00284"/>
    </source>
</evidence>
<gene>
    <name evidence="10" type="ORF">ET33_30715</name>
</gene>
<keyword evidence="7" id="KW-1133">Transmembrane helix</keyword>
<dbReference type="SMART" id="SM00283">
    <property type="entry name" value="MA"/>
    <property type="match status" value="1"/>
</dbReference>
<comment type="subcellular location">
    <subcellularLocation>
        <location evidence="1">Cell membrane</location>
    </subcellularLocation>
</comment>
<evidence type="ECO:0000256" key="4">
    <source>
        <dbReference type="ARBA" id="ARBA00023224"/>
    </source>
</evidence>
<dbReference type="EMBL" id="JNVM01000055">
    <property type="protein sequence ID" value="KEQ21858.1"/>
    <property type="molecule type" value="Genomic_DNA"/>
</dbReference>
<dbReference type="Gene3D" id="6.10.340.10">
    <property type="match status" value="1"/>
</dbReference>
<dbReference type="Gene3D" id="1.10.287.950">
    <property type="entry name" value="Methyl-accepting chemotaxis protein"/>
    <property type="match status" value="1"/>
</dbReference>
<dbReference type="CDD" id="cd06225">
    <property type="entry name" value="HAMP"/>
    <property type="match status" value="1"/>
</dbReference>
<feature type="domain" description="HAMP" evidence="9">
    <location>
        <begin position="62"/>
        <end position="114"/>
    </location>
</feature>
<evidence type="ECO:0000259" key="8">
    <source>
        <dbReference type="PROSITE" id="PS50111"/>
    </source>
</evidence>
<proteinExistence type="inferred from homology"/>
<dbReference type="PANTHER" id="PTHR32089">
    <property type="entry name" value="METHYL-ACCEPTING CHEMOTAXIS PROTEIN MCPB"/>
    <property type="match status" value="1"/>
</dbReference>
<dbReference type="SMART" id="SM00304">
    <property type="entry name" value="HAMP"/>
    <property type="match status" value="1"/>
</dbReference>
<sequence>MNWFLSLSFKKKLQIGCYTLVVVYSAAMLLLIFTSSLSPILGFVFLAVMAGLSYPFIRWLERALTEPISDISRAALSISKGDFSQKLHIRSDDALGELGTAFNRMTEKLRELLQETGRASKHVFDSSRDIYFKNEKMKTVLEEASVASGELAAGANQISEEISGVTSATKDIEQRVTEYTESTREMNSRARQMMALVNKGLQTVETQSEGMRKNVDATANVSQTIDSLARQTGSISQMTRAISDIAEQTNLLSLNASIEAARAGEHGKGFAVVAQEVRKLAEEATASTKEVFGLVRSIEQGIQHALASMAENEQIVTEQTKLIGETERVFAEIVSSVRFISEQIAAFADGTEQMLAGAKHISATMENISAITQQSAAGTEEVSASMTDQISAVQAIVAQSEEMTKLVTKLQQTMSIFKL</sequence>
<comment type="caution">
    <text evidence="10">The sequence shown here is derived from an EMBL/GenBank/DDBJ whole genome shotgun (WGS) entry which is preliminary data.</text>
</comment>
<keyword evidence="3 7" id="KW-0472">Membrane</keyword>
<comment type="similarity">
    <text evidence="5">Belongs to the methyl-accepting chemotaxis (MCP) protein family.</text>
</comment>
<keyword evidence="11" id="KW-1185">Reference proteome</keyword>
<dbReference type="InterPro" id="IPR003660">
    <property type="entry name" value="HAMP_dom"/>
</dbReference>
<dbReference type="Pfam" id="PF00015">
    <property type="entry name" value="MCPsignal"/>
    <property type="match status" value="1"/>
</dbReference>
<keyword evidence="4 6" id="KW-0807">Transducer</keyword>
<dbReference type="GO" id="GO:0007165">
    <property type="term" value="P:signal transduction"/>
    <property type="evidence" value="ECO:0007669"/>
    <property type="project" value="UniProtKB-KW"/>
</dbReference>
<dbReference type="PROSITE" id="PS50885">
    <property type="entry name" value="HAMP"/>
    <property type="match status" value="1"/>
</dbReference>
<dbReference type="PANTHER" id="PTHR32089:SF112">
    <property type="entry name" value="LYSOZYME-LIKE PROTEIN-RELATED"/>
    <property type="match status" value="1"/>
</dbReference>
<reference evidence="10 11" key="1">
    <citation type="submission" date="2014-06" db="EMBL/GenBank/DDBJ databases">
        <title>Draft genome sequence of Paenibacillus sp. MSt1.</title>
        <authorList>
            <person name="Aw Y.K."/>
            <person name="Ong K.S."/>
            <person name="Gan H.M."/>
            <person name="Lee S.M."/>
        </authorList>
    </citation>
    <scope>NUCLEOTIDE SEQUENCE [LARGE SCALE GENOMIC DNA]</scope>
    <source>
        <strain evidence="10 11">MSt1</strain>
    </source>
</reference>
<dbReference type="Proteomes" id="UP000028123">
    <property type="component" value="Unassembled WGS sequence"/>
</dbReference>
<keyword evidence="2" id="KW-1003">Cell membrane</keyword>
<evidence type="ECO:0000256" key="3">
    <source>
        <dbReference type="ARBA" id="ARBA00023136"/>
    </source>
</evidence>
<keyword evidence="7" id="KW-0812">Transmembrane</keyword>
<evidence type="ECO:0000256" key="7">
    <source>
        <dbReference type="SAM" id="Phobius"/>
    </source>
</evidence>
<dbReference type="GO" id="GO:0005886">
    <property type="term" value="C:plasma membrane"/>
    <property type="evidence" value="ECO:0007669"/>
    <property type="project" value="UniProtKB-SubCell"/>
</dbReference>
<dbReference type="AlphaFoldDB" id="A0A081NTT5"/>
<evidence type="ECO:0000313" key="10">
    <source>
        <dbReference type="EMBL" id="KEQ21858.1"/>
    </source>
</evidence>
<protein>
    <submittedName>
        <fullName evidence="10">Chemotaxis protein</fullName>
    </submittedName>
</protein>
<dbReference type="RefSeq" id="WP_200879276.1">
    <property type="nucleotide sequence ID" value="NZ_JNVM01000055.1"/>
</dbReference>
<accession>A0A081NTT5</accession>
<evidence type="ECO:0000256" key="2">
    <source>
        <dbReference type="ARBA" id="ARBA00022475"/>
    </source>
</evidence>
<evidence type="ECO:0000313" key="11">
    <source>
        <dbReference type="Proteomes" id="UP000028123"/>
    </source>
</evidence>
<dbReference type="InterPro" id="IPR004089">
    <property type="entry name" value="MCPsignal_dom"/>
</dbReference>
<dbReference type="eggNOG" id="COG0840">
    <property type="taxonomic scope" value="Bacteria"/>
</dbReference>
<organism evidence="10 11">
    <name type="scientific">Paenibacillus tyrfis</name>
    <dbReference type="NCBI Taxonomy" id="1501230"/>
    <lineage>
        <taxon>Bacteria</taxon>
        <taxon>Bacillati</taxon>
        <taxon>Bacillota</taxon>
        <taxon>Bacilli</taxon>
        <taxon>Bacillales</taxon>
        <taxon>Paenibacillaceae</taxon>
        <taxon>Paenibacillus</taxon>
    </lineage>
</organism>
<feature type="transmembrane region" description="Helical" evidence="7">
    <location>
        <begin position="40"/>
        <end position="57"/>
    </location>
</feature>
<feature type="domain" description="Methyl-accepting transducer" evidence="8">
    <location>
        <begin position="133"/>
        <end position="369"/>
    </location>
</feature>
<evidence type="ECO:0000256" key="5">
    <source>
        <dbReference type="ARBA" id="ARBA00029447"/>
    </source>
</evidence>
<dbReference type="PROSITE" id="PS50111">
    <property type="entry name" value="CHEMOTAXIS_TRANSDUC_2"/>
    <property type="match status" value="1"/>
</dbReference>
<name>A0A081NTT5_9BACL</name>
<evidence type="ECO:0000259" key="9">
    <source>
        <dbReference type="PROSITE" id="PS50885"/>
    </source>
</evidence>
<evidence type="ECO:0000256" key="1">
    <source>
        <dbReference type="ARBA" id="ARBA00004236"/>
    </source>
</evidence>
<dbReference type="Pfam" id="PF00672">
    <property type="entry name" value="HAMP"/>
    <property type="match status" value="1"/>
</dbReference>
<feature type="transmembrane region" description="Helical" evidence="7">
    <location>
        <begin position="15"/>
        <end position="34"/>
    </location>
</feature>
<dbReference type="CDD" id="cd11386">
    <property type="entry name" value="MCP_signal"/>
    <property type="match status" value="1"/>
</dbReference>